<dbReference type="PANTHER" id="PTHR15682">
    <property type="entry name" value="UNHEALTHY RIBOSOME BIOGENESIS PROTEIN 2 HOMOLOG"/>
    <property type="match status" value="1"/>
</dbReference>
<accession>A0A9W9Y9R0</accession>
<comment type="caution">
    <text evidence="2">The sequence shown here is derived from an EMBL/GenBank/DDBJ whole genome shotgun (WGS) entry which is preliminary data.</text>
</comment>
<dbReference type="InterPro" id="IPR052609">
    <property type="entry name" value="Ribosome_Biogenesis_Reg"/>
</dbReference>
<dbReference type="GO" id="GO:0005730">
    <property type="term" value="C:nucleolus"/>
    <property type="evidence" value="ECO:0007669"/>
    <property type="project" value="TreeGrafter"/>
</dbReference>
<name>A0A9W9Y9R0_9CNID</name>
<evidence type="ECO:0000313" key="3">
    <source>
        <dbReference type="Proteomes" id="UP001163046"/>
    </source>
</evidence>
<organism evidence="2 3">
    <name type="scientific">Desmophyllum pertusum</name>
    <dbReference type="NCBI Taxonomy" id="174260"/>
    <lineage>
        <taxon>Eukaryota</taxon>
        <taxon>Metazoa</taxon>
        <taxon>Cnidaria</taxon>
        <taxon>Anthozoa</taxon>
        <taxon>Hexacorallia</taxon>
        <taxon>Scleractinia</taxon>
        <taxon>Caryophylliina</taxon>
        <taxon>Caryophylliidae</taxon>
        <taxon>Desmophyllum</taxon>
    </lineage>
</organism>
<proteinExistence type="predicted"/>
<keyword evidence="3" id="KW-1185">Reference proteome</keyword>
<dbReference type="AlphaFoldDB" id="A0A9W9Y9R0"/>
<feature type="domain" description="Nucleolar 27S pre-rRNA processing Urb2/Npa2 C-terminal" evidence="1">
    <location>
        <begin position="47"/>
        <end position="90"/>
    </location>
</feature>
<sequence>MARLYQEISSHKKLIFQVFSLHDCGLYSWYPDCCYSFSYQGRSHSWVYCLLDLCGEHELSLLHAVLEKGSRELFHSLHADYTKYHKFKGKSDVRNDDKRGGMLPLE</sequence>
<dbReference type="Proteomes" id="UP001163046">
    <property type="component" value="Unassembled WGS sequence"/>
</dbReference>
<evidence type="ECO:0000313" key="2">
    <source>
        <dbReference type="EMBL" id="KAJ7326509.1"/>
    </source>
</evidence>
<dbReference type="InterPro" id="IPR018849">
    <property type="entry name" value="Urb2/Npa2_C"/>
</dbReference>
<dbReference type="OrthoDB" id="160374at2759"/>
<dbReference type="Pfam" id="PF10441">
    <property type="entry name" value="Urb2"/>
    <property type="match status" value="1"/>
</dbReference>
<evidence type="ECO:0000259" key="1">
    <source>
        <dbReference type="Pfam" id="PF10441"/>
    </source>
</evidence>
<protein>
    <recommendedName>
        <fullName evidence="1">Nucleolar 27S pre-rRNA processing Urb2/Npa2 C-terminal domain-containing protein</fullName>
    </recommendedName>
</protein>
<dbReference type="PANTHER" id="PTHR15682:SF2">
    <property type="entry name" value="UNHEALTHY RIBOSOME BIOGENESIS PROTEIN 2 HOMOLOG"/>
    <property type="match status" value="1"/>
</dbReference>
<reference evidence="2" key="1">
    <citation type="submission" date="2023-01" db="EMBL/GenBank/DDBJ databases">
        <title>Genome assembly of the deep-sea coral Lophelia pertusa.</title>
        <authorList>
            <person name="Herrera S."/>
            <person name="Cordes E."/>
        </authorList>
    </citation>
    <scope>NUCLEOTIDE SEQUENCE</scope>
    <source>
        <strain evidence="2">USNM1676648</strain>
        <tissue evidence="2">Polyp</tissue>
    </source>
</reference>
<dbReference type="EMBL" id="MU827802">
    <property type="protein sequence ID" value="KAJ7326509.1"/>
    <property type="molecule type" value="Genomic_DNA"/>
</dbReference>
<gene>
    <name evidence="2" type="ORF">OS493_027453</name>
</gene>
<dbReference type="GO" id="GO:0042254">
    <property type="term" value="P:ribosome biogenesis"/>
    <property type="evidence" value="ECO:0007669"/>
    <property type="project" value="TreeGrafter"/>
</dbReference>